<gene>
    <name evidence="2" type="ORF">RE6C_05002</name>
</gene>
<proteinExistence type="predicted"/>
<reference evidence="2" key="1">
    <citation type="submission" date="2012-11" db="EMBL/GenBank/DDBJ databases">
        <title>Permanent draft genomes of Rhodopirellula europaea strain SH398 and 6C.</title>
        <authorList>
            <person name="Richter M."/>
            <person name="Richter-Heitmann T."/>
            <person name="Frank C."/>
            <person name="Harder J."/>
            <person name="Glockner F.O."/>
        </authorList>
    </citation>
    <scope>NUCLEOTIDE SEQUENCE</scope>
    <source>
        <strain evidence="2">6C</strain>
    </source>
</reference>
<evidence type="ECO:0000256" key="1">
    <source>
        <dbReference type="SAM" id="MobiDB-lite"/>
    </source>
</evidence>
<feature type="region of interest" description="Disordered" evidence="1">
    <location>
        <begin position="1"/>
        <end position="23"/>
    </location>
</feature>
<accession>M2ACG8</accession>
<dbReference type="Proteomes" id="UP000011529">
    <property type="component" value="Unassembled WGS sequence"/>
</dbReference>
<dbReference type="PATRIC" id="fig|1263867.3.peg.5359"/>
<keyword evidence="3" id="KW-1185">Reference proteome</keyword>
<name>M2ACG8_9BACT</name>
<protein>
    <submittedName>
        <fullName evidence="2">Uncharacterized protein</fullName>
    </submittedName>
</protein>
<evidence type="ECO:0000313" key="3">
    <source>
        <dbReference type="Proteomes" id="UP000011529"/>
    </source>
</evidence>
<reference evidence="2" key="2">
    <citation type="journal article" date="2013" name="Mar. Genomics">
        <title>Expression of sulfatases in Rhodopirellula baltica and the diversity of sulfatases in the genus Rhodopirellula.</title>
        <authorList>
            <person name="Wegner C.E."/>
            <person name="Richter-Heitmann T."/>
            <person name="Klindworth A."/>
            <person name="Klockow C."/>
            <person name="Richter M."/>
            <person name="Achstetter T."/>
            <person name="Glockner F.O."/>
            <person name="Harder J."/>
        </authorList>
    </citation>
    <scope>NUCLEOTIDE SEQUENCE [LARGE SCALE GENOMIC DNA]</scope>
    <source>
        <strain evidence="2">6C</strain>
    </source>
</reference>
<dbReference type="EMBL" id="ANMO01000216">
    <property type="protein sequence ID" value="EMB14580.1"/>
    <property type="molecule type" value="Genomic_DNA"/>
</dbReference>
<evidence type="ECO:0000313" key="2">
    <source>
        <dbReference type="EMBL" id="EMB14580.1"/>
    </source>
</evidence>
<dbReference type="AlphaFoldDB" id="M2ACG8"/>
<organism evidence="2 3">
    <name type="scientific">Rhodopirellula europaea 6C</name>
    <dbReference type="NCBI Taxonomy" id="1263867"/>
    <lineage>
        <taxon>Bacteria</taxon>
        <taxon>Pseudomonadati</taxon>
        <taxon>Planctomycetota</taxon>
        <taxon>Planctomycetia</taxon>
        <taxon>Pirellulales</taxon>
        <taxon>Pirellulaceae</taxon>
        <taxon>Rhodopirellula</taxon>
    </lineage>
</organism>
<comment type="caution">
    <text evidence="2">The sequence shown here is derived from an EMBL/GenBank/DDBJ whole genome shotgun (WGS) entry which is preliminary data.</text>
</comment>
<sequence length="51" mass="5432">MSADQPLSNFDHHVNRSRPQSIVSRTNRIYAHASLASSSNSSSSASNSLAS</sequence>